<keyword evidence="3" id="KW-0479">Metal-binding</keyword>
<evidence type="ECO:0000313" key="7">
    <source>
        <dbReference type="Proteomes" id="UP001141552"/>
    </source>
</evidence>
<dbReference type="GO" id="GO:0046872">
    <property type="term" value="F:metal ion binding"/>
    <property type="evidence" value="ECO:0007669"/>
    <property type="project" value="UniProtKB-KW"/>
</dbReference>
<comment type="caution">
    <text evidence="6">The sequence shown here is derived from an EMBL/GenBank/DDBJ whole genome shotgun (WGS) entry which is preliminary data.</text>
</comment>
<dbReference type="AlphaFoldDB" id="A0A9Q0GL08"/>
<sequence length="359" mass="39941">MAGQETTSKSSYSMSSGDGPNSYPLNSNFQRGIVEAAKEPVRKAIQDSLELTTISNDTFAIADFGCSIGSNTLIATQNIIEAVKHKYHDRPPLEFQVFFNDLVNNDFNTLFRNLPPSPEFFAAGVPGAFQNRLFPKASLHIGFSSYALHWISKVPEEVVDSNSSAWNKDSIHCTGFSKEVAMAFSAQFRKDMENFLNARAQELVGGGLLVIAMPGLPEGTPCSQTYYGVINDIMGYCLLDMVKEGLISEEKLQSFNLPMYYPPINELEAVLERNADFTIEKIDPSFGSNTWIPTTPSLPKLVTSLARGIMGEIVKEYFGIEIMDSIFERYHKKLLENLNNYADIVKPLGIFVILKRKAI</sequence>
<evidence type="ECO:0000256" key="5">
    <source>
        <dbReference type="SAM" id="MobiDB-lite"/>
    </source>
</evidence>
<dbReference type="InterPro" id="IPR029063">
    <property type="entry name" value="SAM-dependent_MTases_sf"/>
</dbReference>
<name>A0A9Q0GL08_9ROSI</name>
<evidence type="ECO:0000256" key="3">
    <source>
        <dbReference type="ARBA" id="ARBA00022723"/>
    </source>
</evidence>
<dbReference type="Gene3D" id="3.40.50.150">
    <property type="entry name" value="Vaccinia Virus protein VP39"/>
    <property type="match status" value="1"/>
</dbReference>
<accession>A0A9Q0GL08</accession>
<dbReference type="InterPro" id="IPR005299">
    <property type="entry name" value="MeTrfase_7"/>
</dbReference>
<dbReference type="Gene3D" id="1.10.1200.270">
    <property type="entry name" value="Methyltransferase, alpha-helical capping domain"/>
    <property type="match status" value="1"/>
</dbReference>
<reference evidence="6" key="2">
    <citation type="journal article" date="2023" name="Plants (Basel)">
        <title>Annotation of the Turnera subulata (Passifloraceae) Draft Genome Reveals the S-Locus Evolved after the Divergence of Turneroideae from Passifloroideae in a Stepwise Manner.</title>
        <authorList>
            <person name="Henning P.M."/>
            <person name="Roalson E.H."/>
            <person name="Mir W."/>
            <person name="McCubbin A.G."/>
            <person name="Shore J.S."/>
        </authorList>
    </citation>
    <scope>NUCLEOTIDE SEQUENCE</scope>
    <source>
        <strain evidence="6">F60SS</strain>
    </source>
</reference>
<evidence type="ECO:0000256" key="4">
    <source>
        <dbReference type="ARBA" id="ARBA00022842"/>
    </source>
</evidence>
<keyword evidence="4" id="KW-0460">Magnesium</keyword>
<evidence type="ECO:0000256" key="2">
    <source>
        <dbReference type="ARBA" id="ARBA00022679"/>
    </source>
</evidence>
<protein>
    <submittedName>
        <fullName evidence="6">Uncharacterized protein</fullName>
    </submittedName>
</protein>
<evidence type="ECO:0000256" key="1">
    <source>
        <dbReference type="ARBA" id="ARBA00022603"/>
    </source>
</evidence>
<reference evidence="6" key="1">
    <citation type="submission" date="2022-02" db="EMBL/GenBank/DDBJ databases">
        <authorList>
            <person name="Henning P.M."/>
            <person name="McCubbin A.G."/>
            <person name="Shore J.S."/>
        </authorList>
    </citation>
    <scope>NUCLEOTIDE SEQUENCE</scope>
    <source>
        <strain evidence="6">F60SS</strain>
        <tissue evidence="6">Leaves</tissue>
    </source>
</reference>
<keyword evidence="7" id="KW-1185">Reference proteome</keyword>
<dbReference type="SUPFAM" id="SSF53335">
    <property type="entry name" value="S-adenosyl-L-methionine-dependent methyltransferases"/>
    <property type="match status" value="1"/>
</dbReference>
<organism evidence="6 7">
    <name type="scientific">Turnera subulata</name>
    <dbReference type="NCBI Taxonomy" id="218843"/>
    <lineage>
        <taxon>Eukaryota</taxon>
        <taxon>Viridiplantae</taxon>
        <taxon>Streptophyta</taxon>
        <taxon>Embryophyta</taxon>
        <taxon>Tracheophyta</taxon>
        <taxon>Spermatophyta</taxon>
        <taxon>Magnoliopsida</taxon>
        <taxon>eudicotyledons</taxon>
        <taxon>Gunneridae</taxon>
        <taxon>Pentapetalae</taxon>
        <taxon>rosids</taxon>
        <taxon>fabids</taxon>
        <taxon>Malpighiales</taxon>
        <taxon>Passifloraceae</taxon>
        <taxon>Turnera</taxon>
    </lineage>
</organism>
<evidence type="ECO:0000313" key="6">
    <source>
        <dbReference type="EMBL" id="KAJ4850822.1"/>
    </source>
</evidence>
<dbReference type="PANTHER" id="PTHR31009">
    <property type="entry name" value="S-ADENOSYL-L-METHIONINE:CARBOXYL METHYLTRANSFERASE FAMILY PROTEIN"/>
    <property type="match status" value="1"/>
</dbReference>
<dbReference type="InterPro" id="IPR042086">
    <property type="entry name" value="MeTrfase_capping"/>
</dbReference>
<gene>
    <name evidence="6" type="ORF">Tsubulata_037028</name>
</gene>
<dbReference type="OrthoDB" id="1523883at2759"/>
<feature type="region of interest" description="Disordered" evidence="5">
    <location>
        <begin position="1"/>
        <end position="21"/>
    </location>
</feature>
<dbReference type="Proteomes" id="UP001141552">
    <property type="component" value="Unassembled WGS sequence"/>
</dbReference>
<keyword evidence="2" id="KW-0808">Transferase</keyword>
<keyword evidence="1" id="KW-0489">Methyltransferase</keyword>
<dbReference type="GO" id="GO:0032259">
    <property type="term" value="P:methylation"/>
    <property type="evidence" value="ECO:0007669"/>
    <property type="project" value="UniProtKB-KW"/>
</dbReference>
<dbReference type="EMBL" id="JAKUCV010000209">
    <property type="protein sequence ID" value="KAJ4850822.1"/>
    <property type="molecule type" value="Genomic_DNA"/>
</dbReference>
<dbReference type="GO" id="GO:0008168">
    <property type="term" value="F:methyltransferase activity"/>
    <property type="evidence" value="ECO:0007669"/>
    <property type="project" value="UniProtKB-KW"/>
</dbReference>
<proteinExistence type="predicted"/>
<dbReference type="Pfam" id="PF03492">
    <property type="entry name" value="Methyltransf_7"/>
    <property type="match status" value="1"/>
</dbReference>